<dbReference type="Proteomes" id="UP000261174">
    <property type="component" value="Unassembled WGS sequence"/>
</dbReference>
<keyword evidence="2" id="KW-1185">Reference proteome</keyword>
<organism evidence="1 2">
    <name type="scientific">Chitinophaga silvisoli</name>
    <dbReference type="NCBI Taxonomy" id="2291814"/>
    <lineage>
        <taxon>Bacteria</taxon>
        <taxon>Pseudomonadati</taxon>
        <taxon>Bacteroidota</taxon>
        <taxon>Chitinophagia</taxon>
        <taxon>Chitinophagales</taxon>
        <taxon>Chitinophagaceae</taxon>
        <taxon>Chitinophaga</taxon>
    </lineage>
</organism>
<dbReference type="EMBL" id="QTJV01000001">
    <property type="protein sequence ID" value="RFM36992.1"/>
    <property type="molecule type" value="Genomic_DNA"/>
</dbReference>
<accession>A0A3E1P9X5</accession>
<protein>
    <submittedName>
        <fullName evidence="1">Uncharacterized protein</fullName>
    </submittedName>
</protein>
<reference evidence="1 2" key="1">
    <citation type="submission" date="2018-08" db="EMBL/GenBank/DDBJ databases">
        <title>Chitinophaga sp. K20C18050901, a novel bacterium isolated from forest soil.</title>
        <authorList>
            <person name="Wang C."/>
        </authorList>
    </citation>
    <scope>NUCLEOTIDE SEQUENCE [LARGE SCALE GENOMIC DNA]</scope>
    <source>
        <strain evidence="1 2">K20C18050901</strain>
    </source>
</reference>
<dbReference type="AlphaFoldDB" id="A0A3E1P9X5"/>
<proteinExistence type="predicted"/>
<dbReference type="OrthoDB" id="9836884at2"/>
<gene>
    <name evidence="1" type="ORF">DXN04_05705</name>
</gene>
<evidence type="ECO:0000313" key="2">
    <source>
        <dbReference type="Proteomes" id="UP000261174"/>
    </source>
</evidence>
<comment type="caution">
    <text evidence="1">The sequence shown here is derived from an EMBL/GenBank/DDBJ whole genome shotgun (WGS) entry which is preliminary data.</text>
</comment>
<dbReference type="RefSeq" id="WP_116852312.1">
    <property type="nucleotide sequence ID" value="NZ_QTJV01000001.1"/>
</dbReference>
<sequence length="189" mass="21734">MTRIHKALIIFLILFSILIIIFSTVQLSANLYQSHLETQREDDWESEVIQLTYLKGHTVGTNSCVGASTLKDVPLSVHYLEDSSGVRAKDACSGVSISINNIKHGIMWVPIFKYFKFETIVPVKFEEFLYRPKGDSILVMWYRIHGRIKVTGKISIYGFCSYKEARHLMVRSVLDHVYTSVRREMDGIK</sequence>
<name>A0A3E1P9X5_9BACT</name>
<evidence type="ECO:0000313" key="1">
    <source>
        <dbReference type="EMBL" id="RFM36992.1"/>
    </source>
</evidence>